<feature type="signal peptide" evidence="1">
    <location>
        <begin position="1"/>
        <end position="21"/>
    </location>
</feature>
<dbReference type="InterPro" id="IPR002557">
    <property type="entry name" value="Chitin-bd_dom"/>
</dbReference>
<evidence type="ECO:0000313" key="3">
    <source>
        <dbReference type="EMBL" id="KAL0839743.1"/>
    </source>
</evidence>
<dbReference type="PROSITE" id="PS50940">
    <property type="entry name" value="CHIT_BIND_II"/>
    <property type="match status" value="2"/>
</dbReference>
<keyword evidence="1" id="KW-0732">Signal</keyword>
<feature type="domain" description="Chitin-binding type-2" evidence="2">
    <location>
        <begin position="22"/>
        <end position="83"/>
    </location>
</feature>
<dbReference type="SUPFAM" id="SSF57625">
    <property type="entry name" value="Invertebrate chitin-binding proteins"/>
    <property type="match status" value="1"/>
</dbReference>
<evidence type="ECO:0000313" key="4">
    <source>
        <dbReference type="Proteomes" id="UP001549921"/>
    </source>
</evidence>
<protein>
    <recommendedName>
        <fullName evidence="2">Chitin-binding type-2 domain-containing protein</fullName>
    </recommendedName>
</protein>
<accession>A0ABD0TBP3</accession>
<dbReference type="Proteomes" id="UP001549921">
    <property type="component" value="Unassembled WGS sequence"/>
</dbReference>
<name>A0ABD0TBP3_LOXSC</name>
<dbReference type="Gene3D" id="2.170.140.10">
    <property type="entry name" value="Chitin binding domain"/>
    <property type="match status" value="2"/>
</dbReference>
<dbReference type="EMBL" id="JBEDNZ010000008">
    <property type="protein sequence ID" value="KAL0839743.1"/>
    <property type="molecule type" value="Genomic_DNA"/>
</dbReference>
<dbReference type="InterPro" id="IPR036508">
    <property type="entry name" value="Chitin-bd_dom_sf"/>
</dbReference>
<evidence type="ECO:0000256" key="1">
    <source>
        <dbReference type="SAM" id="SignalP"/>
    </source>
</evidence>
<proteinExistence type="predicted"/>
<reference evidence="3 4" key="1">
    <citation type="submission" date="2024-06" db="EMBL/GenBank/DDBJ databases">
        <title>A chromosome-level genome assembly of beet webworm, Loxostege sticticalis.</title>
        <authorList>
            <person name="Zhang Y."/>
        </authorList>
    </citation>
    <scope>NUCLEOTIDE SEQUENCE [LARGE SCALE GENOMIC DNA]</scope>
    <source>
        <strain evidence="3">AQ028</strain>
        <tissue evidence="3">Male pupae</tissue>
    </source>
</reference>
<evidence type="ECO:0000259" key="2">
    <source>
        <dbReference type="PROSITE" id="PS50940"/>
    </source>
</evidence>
<dbReference type="SMART" id="SM00494">
    <property type="entry name" value="ChtBD2"/>
    <property type="match status" value="1"/>
</dbReference>
<gene>
    <name evidence="3" type="ORF">ABMA28_016384</name>
</gene>
<organism evidence="3 4">
    <name type="scientific">Loxostege sticticalis</name>
    <name type="common">Beet webworm moth</name>
    <dbReference type="NCBI Taxonomy" id="481309"/>
    <lineage>
        <taxon>Eukaryota</taxon>
        <taxon>Metazoa</taxon>
        <taxon>Ecdysozoa</taxon>
        <taxon>Arthropoda</taxon>
        <taxon>Hexapoda</taxon>
        <taxon>Insecta</taxon>
        <taxon>Pterygota</taxon>
        <taxon>Neoptera</taxon>
        <taxon>Endopterygota</taxon>
        <taxon>Lepidoptera</taxon>
        <taxon>Glossata</taxon>
        <taxon>Ditrysia</taxon>
        <taxon>Pyraloidea</taxon>
        <taxon>Crambidae</taxon>
        <taxon>Pyraustinae</taxon>
        <taxon>Loxostege</taxon>
    </lineage>
</organism>
<feature type="domain" description="Chitin-binding type-2" evidence="2">
    <location>
        <begin position="84"/>
        <end position="147"/>
    </location>
</feature>
<dbReference type="AlphaFoldDB" id="A0ABD0TBP3"/>
<sequence>MKHVWIFIVVIVSGFYQGASMARQCTGPGKFPNDQLGSCQGFTMCLIAGAGNFAQLNLTCPPGFIYNHVHSQCTNVTGYQCEPDYNCTNIGNFPNPFSDDCFSYIACVEGVNDMITARSIECQEGQIFVPLNGSCIFHNDTLFRCHTEEFSSENIEIEIAESIDNSSCRLISFTYSVGLIYLFLVSVI</sequence>
<comment type="caution">
    <text evidence="3">The sequence shown here is derived from an EMBL/GenBank/DDBJ whole genome shotgun (WGS) entry which is preliminary data.</text>
</comment>
<feature type="chain" id="PRO_5044816119" description="Chitin-binding type-2 domain-containing protein" evidence="1">
    <location>
        <begin position="22"/>
        <end position="188"/>
    </location>
</feature>